<accession>A0A8T9CFF8</accession>
<proteinExistence type="predicted"/>
<dbReference type="Gene3D" id="3.80.10.10">
    <property type="entry name" value="Ribonuclease Inhibitor"/>
    <property type="match status" value="2"/>
</dbReference>
<evidence type="ECO:0000313" key="1">
    <source>
        <dbReference type="EMBL" id="TVY81543.1"/>
    </source>
</evidence>
<dbReference type="EMBL" id="QGMK01000462">
    <property type="protein sequence ID" value="TVY81543.1"/>
    <property type="molecule type" value="Genomic_DNA"/>
</dbReference>
<evidence type="ECO:0000313" key="2">
    <source>
        <dbReference type="Proteomes" id="UP000469558"/>
    </source>
</evidence>
<protein>
    <submittedName>
        <fullName evidence="1">Uncharacterized protein</fullName>
    </submittedName>
</protein>
<gene>
    <name evidence="1" type="ORF">LSUE1_G001881</name>
</gene>
<name>A0A8T9CFF8_9HELO</name>
<sequence length="569" mass="63315">MATLPGDVLLCICEELSNQQEFGTLFNCATTGKSLAGIALGWLYKIHHLSPVISSEGNDAELTKNQGLKYSDRVAEQKKMIAKWALQWKSVLRSGLGQTLYPYGLYIRVLDLRNLTELLEESLFREFEQQDFFSGEMAQFLKVQETPVKRKRPGTKGAYTRLNIPLILDAVGESLTQYVDASASQNHSTVALEDLSGNINAESLPRWTSRLSKLKSLTLWDGGVLDASVATSISTNCYDFDDLTFYGLGDDKDATLSSFLSALRPNTLRSFTALSAGGVGPETLLALNNHSKSLRILKLNGLELIGIKNLNLLQGCESLEVLELIGNLPAGYIDLKNTENDVFLEIVAWLRKCVQLRELSLEALVSSPLILTEICLCNDIKLRKLVVDGYLMVHSQNFHRSLSHQTSLEHLHLKADAEGSFRDDIDILIHSISQLPQLKYLNILNTSEYFQGPDIQSLVPHLKNLEELWFSGYDVDDRIWQPLSGLHQLRVLNVLALSYFTLNGCLAFISTLKPTNQGLLLAAMNQATTHGLSEAEQTIVRNAIKDKVGGSFDFVLFREDDSESEIDSD</sequence>
<dbReference type="InterPro" id="IPR032675">
    <property type="entry name" value="LRR_dom_sf"/>
</dbReference>
<dbReference type="OrthoDB" id="10028886at2759"/>
<dbReference type="AlphaFoldDB" id="A0A8T9CFF8"/>
<dbReference type="Proteomes" id="UP000469558">
    <property type="component" value="Unassembled WGS sequence"/>
</dbReference>
<keyword evidence="2" id="KW-1185">Reference proteome</keyword>
<reference evidence="1 2" key="1">
    <citation type="submission" date="2018-05" db="EMBL/GenBank/DDBJ databases">
        <title>Genome sequencing and assembly of the regulated plant pathogen Lachnellula willkommii and related sister species for the development of diagnostic species identification markers.</title>
        <authorList>
            <person name="Giroux E."/>
            <person name="Bilodeau G."/>
        </authorList>
    </citation>
    <scope>NUCLEOTIDE SEQUENCE [LARGE SCALE GENOMIC DNA]</scope>
    <source>
        <strain evidence="1 2">CBS 268.59</strain>
    </source>
</reference>
<organism evidence="1 2">
    <name type="scientific">Lachnellula suecica</name>
    <dbReference type="NCBI Taxonomy" id="602035"/>
    <lineage>
        <taxon>Eukaryota</taxon>
        <taxon>Fungi</taxon>
        <taxon>Dikarya</taxon>
        <taxon>Ascomycota</taxon>
        <taxon>Pezizomycotina</taxon>
        <taxon>Leotiomycetes</taxon>
        <taxon>Helotiales</taxon>
        <taxon>Lachnaceae</taxon>
        <taxon>Lachnellula</taxon>
    </lineage>
</organism>
<dbReference type="SUPFAM" id="SSF52047">
    <property type="entry name" value="RNI-like"/>
    <property type="match status" value="1"/>
</dbReference>
<comment type="caution">
    <text evidence="1">The sequence shown here is derived from an EMBL/GenBank/DDBJ whole genome shotgun (WGS) entry which is preliminary data.</text>
</comment>